<dbReference type="Gramene" id="Pp3c6_29690V3.4">
    <property type="protein sequence ID" value="Pp3c6_29690V3.4"/>
    <property type="gene ID" value="Pp3c6_29690"/>
</dbReference>
<dbReference type="EnsemblPlants" id="Pp3c6_29690V3.4">
    <property type="protein sequence ID" value="Pp3c6_29690V3.4"/>
    <property type="gene ID" value="Pp3c6_29690"/>
</dbReference>
<keyword evidence="7" id="KW-1185">Reference proteome</keyword>
<dbReference type="RefSeq" id="XP_024378485.1">
    <property type="nucleotide sequence ID" value="XM_024522717.2"/>
</dbReference>
<dbReference type="EnsemblPlants" id="Pp3c6_29690V3.1">
    <property type="protein sequence ID" value="Pp3c6_29690V3.1"/>
    <property type="gene ID" value="Pp3c6_29690"/>
</dbReference>
<organism evidence="5">
    <name type="scientific">Physcomitrium patens</name>
    <name type="common">Spreading-leaved earth moss</name>
    <name type="synonym">Physcomitrella patens</name>
    <dbReference type="NCBI Taxonomy" id="3218"/>
    <lineage>
        <taxon>Eukaryota</taxon>
        <taxon>Viridiplantae</taxon>
        <taxon>Streptophyta</taxon>
        <taxon>Embryophyta</taxon>
        <taxon>Bryophyta</taxon>
        <taxon>Bryophytina</taxon>
        <taxon>Bryopsida</taxon>
        <taxon>Funariidae</taxon>
        <taxon>Funariales</taxon>
        <taxon>Funariaceae</taxon>
        <taxon>Physcomitrium</taxon>
    </lineage>
</organism>
<dbReference type="Pfam" id="PF00076">
    <property type="entry name" value="RRM_1"/>
    <property type="match status" value="1"/>
</dbReference>
<dbReference type="SUPFAM" id="SSF54928">
    <property type="entry name" value="RNA-binding domain, RBD"/>
    <property type="match status" value="1"/>
</dbReference>
<evidence type="ECO:0000259" key="4">
    <source>
        <dbReference type="PROSITE" id="PS50102"/>
    </source>
</evidence>
<dbReference type="GeneID" id="112283670"/>
<dbReference type="EnsemblPlants" id="Pp3c6_29690V3.8">
    <property type="protein sequence ID" value="Pp3c6_29690V3.8"/>
    <property type="gene ID" value="Pp3c6_29690"/>
</dbReference>
<dbReference type="InterPro" id="IPR012677">
    <property type="entry name" value="Nucleotide-bd_a/b_plait_sf"/>
</dbReference>
<feature type="compositionally biased region" description="Basic and acidic residues" evidence="3">
    <location>
        <begin position="272"/>
        <end position="292"/>
    </location>
</feature>
<proteinExistence type="predicted"/>
<evidence type="ECO:0000256" key="2">
    <source>
        <dbReference type="PROSITE-ProRule" id="PRU00176"/>
    </source>
</evidence>
<dbReference type="Gramene" id="Pp3c6_29690V3.9">
    <property type="protein sequence ID" value="Pp3c6_29690V3.9"/>
    <property type="gene ID" value="Pp3c6_29690"/>
</dbReference>
<dbReference type="FunCoup" id="A0A2K1KHM4">
    <property type="interactions" value="926"/>
</dbReference>
<feature type="region of interest" description="Disordered" evidence="3">
    <location>
        <begin position="268"/>
        <end position="303"/>
    </location>
</feature>
<dbReference type="InterPro" id="IPR000504">
    <property type="entry name" value="RRM_dom"/>
</dbReference>
<accession>A0A2K1KHM4</accession>
<dbReference type="Gramene" id="Pp3c6_29690V3.10">
    <property type="protein sequence ID" value="Pp3c6_29690V3.10"/>
    <property type="gene ID" value="Pp3c6_29690"/>
</dbReference>
<dbReference type="RefSeq" id="XP_073390949.1">
    <property type="nucleotide sequence ID" value="XM_073534848.1"/>
</dbReference>
<dbReference type="InterPro" id="IPR035979">
    <property type="entry name" value="RBD_domain_sf"/>
</dbReference>
<dbReference type="EnsemblPlants" id="Pp3c6_29690V3.9">
    <property type="protein sequence ID" value="Pp3c6_29690V3.9"/>
    <property type="gene ID" value="Pp3c6_29690"/>
</dbReference>
<dbReference type="EnsemblPlants" id="Pp3c6_29690V3.11">
    <property type="protein sequence ID" value="Pp3c6_29690V3.11"/>
    <property type="gene ID" value="Pp3c6_29690"/>
</dbReference>
<dbReference type="CDD" id="cd21618">
    <property type="entry name" value="RRM_AtNSRA_like"/>
    <property type="match status" value="1"/>
</dbReference>
<dbReference type="Proteomes" id="UP000006727">
    <property type="component" value="Chromosome 6"/>
</dbReference>
<dbReference type="Gramene" id="Pp3c6_29690V3.11">
    <property type="protein sequence ID" value="Pp3c6_29690V3.11"/>
    <property type="gene ID" value="Pp3c6_29690"/>
</dbReference>
<dbReference type="RefSeq" id="XP_024378486.1">
    <property type="nucleotide sequence ID" value="XM_024522718.2"/>
</dbReference>
<dbReference type="EnsemblPlants" id="Pp3c6_29690V3.3">
    <property type="protein sequence ID" value="Pp3c6_29690V3.3"/>
    <property type="gene ID" value="Pp3c6_29690"/>
</dbReference>
<dbReference type="Gramene" id="Pp3c6_29690V3.8">
    <property type="protein sequence ID" value="Pp3c6_29690V3.8"/>
    <property type="gene ID" value="Pp3c6_29690"/>
</dbReference>
<reference evidence="5 7" key="1">
    <citation type="journal article" date="2008" name="Science">
        <title>The Physcomitrella genome reveals evolutionary insights into the conquest of land by plants.</title>
        <authorList>
            <person name="Rensing S."/>
            <person name="Lang D."/>
            <person name="Zimmer A."/>
            <person name="Terry A."/>
            <person name="Salamov A."/>
            <person name="Shapiro H."/>
            <person name="Nishiyama T."/>
            <person name="Perroud P.-F."/>
            <person name="Lindquist E."/>
            <person name="Kamisugi Y."/>
            <person name="Tanahashi T."/>
            <person name="Sakakibara K."/>
            <person name="Fujita T."/>
            <person name="Oishi K."/>
            <person name="Shin-I T."/>
            <person name="Kuroki Y."/>
            <person name="Toyoda A."/>
            <person name="Suzuki Y."/>
            <person name="Hashimoto A."/>
            <person name="Yamaguchi K."/>
            <person name="Sugano A."/>
            <person name="Kohara Y."/>
            <person name="Fujiyama A."/>
            <person name="Anterola A."/>
            <person name="Aoki S."/>
            <person name="Ashton N."/>
            <person name="Barbazuk W.B."/>
            <person name="Barker E."/>
            <person name="Bennetzen J."/>
            <person name="Bezanilla M."/>
            <person name="Blankenship R."/>
            <person name="Cho S.H."/>
            <person name="Dutcher S."/>
            <person name="Estelle M."/>
            <person name="Fawcett J.A."/>
            <person name="Gundlach H."/>
            <person name="Hanada K."/>
            <person name="Heyl A."/>
            <person name="Hicks K.A."/>
            <person name="Hugh J."/>
            <person name="Lohr M."/>
            <person name="Mayer K."/>
            <person name="Melkozernov A."/>
            <person name="Murata T."/>
            <person name="Nelson D."/>
            <person name="Pils B."/>
            <person name="Prigge M."/>
            <person name="Reiss B."/>
            <person name="Renner T."/>
            <person name="Rombauts S."/>
            <person name="Rushton P."/>
            <person name="Sanderfoot A."/>
            <person name="Schween G."/>
            <person name="Shiu S.-H."/>
            <person name="Stueber K."/>
            <person name="Theodoulou F.L."/>
            <person name="Tu H."/>
            <person name="Van de Peer Y."/>
            <person name="Verrier P.J."/>
            <person name="Waters E."/>
            <person name="Wood A."/>
            <person name="Yang L."/>
            <person name="Cove D."/>
            <person name="Cuming A."/>
            <person name="Hasebe M."/>
            <person name="Lucas S."/>
            <person name="Mishler D.B."/>
            <person name="Reski R."/>
            <person name="Grigoriev I."/>
            <person name="Quatrano R.S."/>
            <person name="Boore J.L."/>
        </authorList>
    </citation>
    <scope>NUCLEOTIDE SEQUENCE [LARGE SCALE GENOMIC DNA]</scope>
    <source>
        <strain evidence="6 7">cv. Gransden 2004</strain>
    </source>
</reference>
<gene>
    <name evidence="6" type="primary">LOC112283670</name>
    <name evidence="5" type="ORF">PHYPA_009653</name>
</gene>
<dbReference type="KEGG" id="ppp:112283670"/>
<evidence type="ECO:0000256" key="1">
    <source>
        <dbReference type="ARBA" id="ARBA00022884"/>
    </source>
</evidence>
<dbReference type="EMBL" id="ABEU02000006">
    <property type="protein sequence ID" value="PNR53277.1"/>
    <property type="molecule type" value="Genomic_DNA"/>
</dbReference>
<feature type="domain" description="RRM" evidence="4">
    <location>
        <begin position="180"/>
        <end position="266"/>
    </location>
</feature>
<dbReference type="AlphaFoldDB" id="A0A2K1KHM4"/>
<reference evidence="5 7" key="2">
    <citation type="journal article" date="2018" name="Plant J.">
        <title>The Physcomitrella patens chromosome-scale assembly reveals moss genome structure and evolution.</title>
        <authorList>
            <person name="Lang D."/>
            <person name="Ullrich K.K."/>
            <person name="Murat F."/>
            <person name="Fuchs J."/>
            <person name="Jenkins J."/>
            <person name="Haas F.B."/>
            <person name="Piednoel M."/>
            <person name="Gundlach H."/>
            <person name="Van Bel M."/>
            <person name="Meyberg R."/>
            <person name="Vives C."/>
            <person name="Morata J."/>
            <person name="Symeonidi A."/>
            <person name="Hiss M."/>
            <person name="Muchero W."/>
            <person name="Kamisugi Y."/>
            <person name="Saleh O."/>
            <person name="Blanc G."/>
            <person name="Decker E.L."/>
            <person name="van Gessel N."/>
            <person name="Grimwood J."/>
            <person name="Hayes R.D."/>
            <person name="Graham S.W."/>
            <person name="Gunter L.E."/>
            <person name="McDaniel S.F."/>
            <person name="Hoernstein S.N.W."/>
            <person name="Larsson A."/>
            <person name="Li F.W."/>
            <person name="Perroud P.F."/>
            <person name="Phillips J."/>
            <person name="Ranjan P."/>
            <person name="Rokshar D.S."/>
            <person name="Rothfels C.J."/>
            <person name="Schneider L."/>
            <person name="Shu S."/>
            <person name="Stevenson D.W."/>
            <person name="Thummler F."/>
            <person name="Tillich M."/>
            <person name="Villarreal Aguilar J.C."/>
            <person name="Widiez T."/>
            <person name="Wong G.K."/>
            <person name="Wymore A."/>
            <person name="Zhang Y."/>
            <person name="Zimmer A.D."/>
            <person name="Quatrano R.S."/>
            <person name="Mayer K.F.X."/>
            <person name="Goodstein D."/>
            <person name="Casacuberta J.M."/>
            <person name="Vandepoele K."/>
            <person name="Reski R."/>
            <person name="Cuming A.C."/>
            <person name="Tuskan G.A."/>
            <person name="Maumus F."/>
            <person name="Salse J."/>
            <person name="Schmutz J."/>
            <person name="Rensing S.A."/>
        </authorList>
    </citation>
    <scope>NUCLEOTIDE SEQUENCE [LARGE SCALE GENOMIC DNA]</scope>
    <source>
        <strain evidence="6 7">cv. Gransden 2004</strain>
    </source>
</reference>
<feature type="region of interest" description="Disordered" evidence="3">
    <location>
        <begin position="30"/>
        <end position="68"/>
    </location>
</feature>
<dbReference type="SMART" id="SM00360">
    <property type="entry name" value="RRM"/>
    <property type="match status" value="1"/>
</dbReference>
<keyword evidence="1 2" id="KW-0694">RNA-binding</keyword>
<dbReference type="Gene3D" id="3.30.70.330">
    <property type="match status" value="1"/>
</dbReference>
<evidence type="ECO:0000313" key="5">
    <source>
        <dbReference type="EMBL" id="PNR53277.1"/>
    </source>
</evidence>
<dbReference type="Gramene" id="Pp3c6_29690V3.1">
    <property type="protein sequence ID" value="Pp3c6_29690V3.1"/>
    <property type="gene ID" value="Pp3c6_29690"/>
</dbReference>
<dbReference type="Gramene" id="Pp3c6_29690V3.3">
    <property type="protein sequence ID" value="Pp3c6_29690V3.3"/>
    <property type="gene ID" value="Pp3c6_29690"/>
</dbReference>
<dbReference type="RefSeq" id="XP_024378488.1">
    <property type="nucleotide sequence ID" value="XM_024522720.2"/>
</dbReference>
<dbReference type="EnsemblPlants" id="Pp3c6_29690V3.5">
    <property type="protein sequence ID" value="Pp3c6_29690V3.5"/>
    <property type="gene ID" value="Pp3c6_29690"/>
</dbReference>
<reference evidence="6" key="3">
    <citation type="submission" date="2020-12" db="UniProtKB">
        <authorList>
            <consortium name="EnsemblPlants"/>
        </authorList>
    </citation>
    <scope>IDENTIFICATION</scope>
</reference>
<evidence type="ECO:0000256" key="3">
    <source>
        <dbReference type="SAM" id="MobiDB-lite"/>
    </source>
</evidence>
<dbReference type="Gramene" id="Pp3c6_29690V3.5">
    <property type="protein sequence ID" value="Pp3c6_29690V3.5"/>
    <property type="gene ID" value="Pp3c6_29690"/>
</dbReference>
<evidence type="ECO:0000313" key="6">
    <source>
        <dbReference type="EnsemblPlants" id="Pp3c6_29690V3.1"/>
    </source>
</evidence>
<name>A0A2K1KHM4_PHYPA</name>
<dbReference type="PROSITE" id="PS50102">
    <property type="entry name" value="RRM"/>
    <property type="match status" value="1"/>
</dbReference>
<dbReference type="EnsemblPlants" id="Pp3c6_29690V3.2">
    <property type="protein sequence ID" value="Pp3c6_29690V3.2"/>
    <property type="gene ID" value="Pp3c6_29690"/>
</dbReference>
<dbReference type="RefSeq" id="XP_024378487.1">
    <property type="nucleotide sequence ID" value="XM_024522719.2"/>
</dbReference>
<dbReference type="Gramene" id="Pp3c6_29690V3.2">
    <property type="protein sequence ID" value="Pp3c6_29690V3.2"/>
    <property type="gene ID" value="Pp3c6_29690"/>
</dbReference>
<protein>
    <recommendedName>
        <fullName evidence="4">RRM domain-containing protein</fullName>
    </recommendedName>
</protein>
<sequence length="303" mass="31964">MYPFINGGQQQLRLDGPAMGDYGGNWRYGAATDGRRAGSTPTKRTRRDYEDGLPRTGYGAGRDRDVGYPRDRVYEDQMGRAGWRDGDGLGGGGDMMGYGGGLGGNELGMGPGLGPLVGGGGLGPLGMGGLPDESQLMGGRMGPLDVGMGGRPGALGLNGGAPEPDVLRGGLDVLPPDASSTLFVDGLPEDCSRREAAHIFRPFIGFKEVRLVHKDAKRADGGKVVLCFVEFADARCAATALEALQGYKFDETDHESYVLRLTFARHPGPRGPVRDDPYRVGGGRDRGDDYNSRSRGGGGVGRR</sequence>
<dbReference type="GO" id="GO:0003729">
    <property type="term" value="F:mRNA binding"/>
    <property type="evidence" value="ECO:0000318"/>
    <property type="project" value="GO_Central"/>
</dbReference>
<dbReference type="OrthoDB" id="431169at2759"/>
<dbReference type="EnsemblPlants" id="Pp3c6_29690V3.10">
    <property type="protein sequence ID" value="Pp3c6_29690V3.10"/>
    <property type="gene ID" value="Pp3c6_29690"/>
</dbReference>
<evidence type="ECO:0000313" key="7">
    <source>
        <dbReference type="Proteomes" id="UP000006727"/>
    </source>
</evidence>
<dbReference type="PANTHER" id="PTHR10501">
    <property type="entry name" value="U1 SMALL NUCLEAR RIBONUCLEOPROTEIN A/U2 SMALL NUCLEAR RIBONUCLEOPROTEIN B"/>
    <property type="match status" value="1"/>
</dbReference>